<sequence length="172" mass="19789">MTWGEIYLAFYHTVPLLKKGGSIYSFINTSGYTKMENALTASDYIPRNMLIWDKDQMGMGYHWRNSFEPIVFASKGKAKMTPYVRKHKNILRAKPVKNLDFPTAKPPRLYEQIIRAIIDIDKEETGTILDFSAGTDPLCRAARRLDIDSISIDIKYPDTAYKLNKEDTQETL</sequence>
<dbReference type="InterPro" id="IPR002941">
    <property type="entry name" value="DNA_methylase_N4/N6"/>
</dbReference>
<dbReference type="GO" id="GO:0003677">
    <property type="term" value="F:DNA binding"/>
    <property type="evidence" value="ECO:0007669"/>
    <property type="project" value="InterPro"/>
</dbReference>
<evidence type="ECO:0000256" key="2">
    <source>
        <dbReference type="ARBA" id="ARBA00022679"/>
    </source>
</evidence>
<dbReference type="EMBL" id="MT143763">
    <property type="protein sequence ID" value="QJB02168.1"/>
    <property type="molecule type" value="Genomic_DNA"/>
</dbReference>
<keyword evidence="2 4" id="KW-0808">Transferase</keyword>
<dbReference type="SUPFAM" id="SSF53335">
    <property type="entry name" value="S-adenosyl-L-methionine-dependent methyltransferases"/>
    <property type="match status" value="1"/>
</dbReference>
<evidence type="ECO:0000259" key="3">
    <source>
        <dbReference type="Pfam" id="PF01555"/>
    </source>
</evidence>
<protein>
    <submittedName>
        <fullName evidence="4">Putative methyltransferase</fullName>
    </submittedName>
</protein>
<reference evidence="4" key="1">
    <citation type="submission" date="2020-03" db="EMBL/GenBank/DDBJ databases">
        <title>The deep terrestrial virosphere.</title>
        <authorList>
            <person name="Holmfeldt K."/>
            <person name="Nilsson E."/>
            <person name="Simone D."/>
            <person name="Lopez-Fernandez M."/>
            <person name="Wu X."/>
            <person name="de Brujin I."/>
            <person name="Lundin D."/>
            <person name="Andersson A."/>
            <person name="Bertilsson S."/>
            <person name="Dopson M."/>
        </authorList>
    </citation>
    <scope>NUCLEOTIDE SEQUENCE</scope>
    <source>
        <strain evidence="4">MM171B01435</strain>
    </source>
</reference>
<dbReference type="GO" id="GO:0008170">
    <property type="term" value="F:N-methyltransferase activity"/>
    <property type="evidence" value="ECO:0007669"/>
    <property type="project" value="InterPro"/>
</dbReference>
<accession>A0A6M3M4E7</accession>
<gene>
    <name evidence="4" type="ORF">MM171B01435_0011</name>
</gene>
<dbReference type="Gene3D" id="3.40.50.150">
    <property type="entry name" value="Vaccinia Virus protein VP39"/>
    <property type="match status" value="1"/>
</dbReference>
<dbReference type="GO" id="GO:0032259">
    <property type="term" value="P:methylation"/>
    <property type="evidence" value="ECO:0007669"/>
    <property type="project" value="UniProtKB-KW"/>
</dbReference>
<feature type="domain" description="DNA methylase N-4/N-6" evidence="3">
    <location>
        <begin position="14"/>
        <end position="155"/>
    </location>
</feature>
<name>A0A6M3M4E7_9ZZZZ</name>
<evidence type="ECO:0000256" key="1">
    <source>
        <dbReference type="ARBA" id="ARBA00022603"/>
    </source>
</evidence>
<dbReference type="InterPro" id="IPR029063">
    <property type="entry name" value="SAM-dependent_MTases_sf"/>
</dbReference>
<evidence type="ECO:0000313" key="4">
    <source>
        <dbReference type="EMBL" id="QJB02168.1"/>
    </source>
</evidence>
<proteinExistence type="predicted"/>
<organism evidence="4">
    <name type="scientific">viral metagenome</name>
    <dbReference type="NCBI Taxonomy" id="1070528"/>
    <lineage>
        <taxon>unclassified sequences</taxon>
        <taxon>metagenomes</taxon>
        <taxon>organismal metagenomes</taxon>
    </lineage>
</organism>
<keyword evidence="1 4" id="KW-0489">Methyltransferase</keyword>
<dbReference type="AlphaFoldDB" id="A0A6M3M4E7"/>
<dbReference type="Pfam" id="PF01555">
    <property type="entry name" value="N6_N4_Mtase"/>
    <property type="match status" value="1"/>
</dbReference>